<evidence type="ECO:0000256" key="1">
    <source>
        <dbReference type="SAM" id="MobiDB-lite"/>
    </source>
</evidence>
<dbReference type="AlphaFoldDB" id="A0A2P2NIA6"/>
<feature type="compositionally biased region" description="Basic and acidic residues" evidence="1">
    <location>
        <begin position="28"/>
        <end position="43"/>
    </location>
</feature>
<sequence>MKAGDQLATGPESKEIFRKKERKKKTERRWDDNKEKKSAPTNKEIERGLRLLYKYILKGLK</sequence>
<reference evidence="2" key="1">
    <citation type="submission" date="2018-02" db="EMBL/GenBank/DDBJ databases">
        <title>Rhizophora mucronata_Transcriptome.</title>
        <authorList>
            <person name="Meera S.P."/>
            <person name="Sreeshan A."/>
            <person name="Augustine A."/>
        </authorList>
    </citation>
    <scope>NUCLEOTIDE SEQUENCE</scope>
    <source>
        <tissue evidence="2">Leaf</tissue>
    </source>
</reference>
<proteinExistence type="predicted"/>
<feature type="region of interest" description="Disordered" evidence="1">
    <location>
        <begin position="1"/>
        <end position="43"/>
    </location>
</feature>
<evidence type="ECO:0000313" key="2">
    <source>
        <dbReference type="EMBL" id="MBX42222.1"/>
    </source>
</evidence>
<name>A0A2P2NIA6_RHIMU</name>
<protein>
    <submittedName>
        <fullName evidence="2">Uncharacterized protein</fullName>
    </submittedName>
</protein>
<organism evidence="2">
    <name type="scientific">Rhizophora mucronata</name>
    <name type="common">Asiatic mangrove</name>
    <dbReference type="NCBI Taxonomy" id="61149"/>
    <lineage>
        <taxon>Eukaryota</taxon>
        <taxon>Viridiplantae</taxon>
        <taxon>Streptophyta</taxon>
        <taxon>Embryophyta</taxon>
        <taxon>Tracheophyta</taxon>
        <taxon>Spermatophyta</taxon>
        <taxon>Magnoliopsida</taxon>
        <taxon>eudicotyledons</taxon>
        <taxon>Gunneridae</taxon>
        <taxon>Pentapetalae</taxon>
        <taxon>rosids</taxon>
        <taxon>fabids</taxon>
        <taxon>Malpighiales</taxon>
        <taxon>Rhizophoraceae</taxon>
        <taxon>Rhizophora</taxon>
    </lineage>
</organism>
<accession>A0A2P2NIA6</accession>
<dbReference type="EMBL" id="GGEC01061738">
    <property type="protein sequence ID" value="MBX42222.1"/>
    <property type="molecule type" value="Transcribed_RNA"/>
</dbReference>